<protein>
    <submittedName>
        <fullName evidence="1">Uncharacterized protein</fullName>
    </submittedName>
</protein>
<reference evidence="1 2" key="1">
    <citation type="submission" date="2024-02" db="EMBL/GenBank/DDBJ databases">
        <title>Genome and pathogenicity analysis of Helicobacter mastomyrinus isolated from mice.</title>
        <authorList>
            <person name="Zhu L."/>
        </authorList>
    </citation>
    <scope>NUCLEOTIDE SEQUENCE [LARGE SCALE GENOMIC DNA]</scope>
    <source>
        <strain evidence="1 2">Hm-17</strain>
    </source>
</reference>
<sequence>MSLHTPYIFRFYTLKLILHLPNPVKISLANRESMFYIFNTKVRSISTSGLNLQVWIHILHLQSRVYLEIARNDRLKNLCLRK</sequence>
<keyword evidence="2" id="KW-1185">Reference proteome</keyword>
<dbReference type="Proteomes" id="UP001434737">
    <property type="component" value="Chromosome"/>
</dbReference>
<accession>A0ABZ3F313</accession>
<evidence type="ECO:0000313" key="2">
    <source>
        <dbReference type="Proteomes" id="UP001434737"/>
    </source>
</evidence>
<name>A0ABZ3F313_9HELI</name>
<dbReference type="RefSeq" id="WP_300447374.1">
    <property type="nucleotide sequence ID" value="NZ_CP145316.1"/>
</dbReference>
<organism evidence="1 2">
    <name type="scientific">Helicobacter mastomyrinus</name>
    <dbReference type="NCBI Taxonomy" id="287948"/>
    <lineage>
        <taxon>Bacteria</taxon>
        <taxon>Pseudomonadati</taxon>
        <taxon>Campylobacterota</taxon>
        <taxon>Epsilonproteobacteria</taxon>
        <taxon>Campylobacterales</taxon>
        <taxon>Helicobacteraceae</taxon>
        <taxon>Helicobacter</taxon>
    </lineage>
</organism>
<dbReference type="EMBL" id="CP145316">
    <property type="protein sequence ID" value="XAM17546.1"/>
    <property type="molecule type" value="Genomic_DNA"/>
</dbReference>
<evidence type="ECO:0000313" key="1">
    <source>
        <dbReference type="EMBL" id="XAM17546.1"/>
    </source>
</evidence>
<gene>
    <name evidence="1" type="ORF">V3I05_07610</name>
</gene>
<proteinExistence type="predicted"/>